<dbReference type="InterPro" id="IPR016167">
    <property type="entry name" value="FAD-bd_PCMH_sub1"/>
</dbReference>
<dbReference type="InterPro" id="IPR006094">
    <property type="entry name" value="Oxid_FAD_bind_N"/>
</dbReference>
<reference evidence="10 11" key="1">
    <citation type="submission" date="2012-06" db="EMBL/GenBank/DDBJ databases">
        <title>Complete sequence of chromosome of Mycobacterium chubuense NBB4.</title>
        <authorList>
            <consortium name="US DOE Joint Genome Institute"/>
            <person name="Lucas S."/>
            <person name="Han J."/>
            <person name="Lapidus A."/>
            <person name="Cheng J.-F."/>
            <person name="Goodwin L."/>
            <person name="Pitluck S."/>
            <person name="Peters L."/>
            <person name="Mikhailova N."/>
            <person name="Teshima H."/>
            <person name="Detter J.C."/>
            <person name="Han C."/>
            <person name="Tapia R."/>
            <person name="Land M."/>
            <person name="Hauser L."/>
            <person name="Kyrpides N."/>
            <person name="Ivanova N."/>
            <person name="Pagani I."/>
            <person name="Mattes T."/>
            <person name="Holmes A."/>
            <person name="Rutledge P."/>
            <person name="Paulsen I."/>
            <person name="Coleman N."/>
            <person name="Woyke T."/>
        </authorList>
    </citation>
    <scope>NUCLEOTIDE SEQUENCE [LARGE SCALE GENOMIC DNA]</scope>
    <source>
        <strain evidence="10 11">NBB4</strain>
    </source>
</reference>
<keyword evidence="4" id="KW-0560">Oxidoreductase</keyword>
<dbReference type="PANTHER" id="PTHR46568">
    <property type="entry name" value="ALKYLDIHYDROXYACETONEPHOSPHATE SYNTHASE, PEROXISOMAL"/>
    <property type="match status" value="1"/>
</dbReference>
<evidence type="ECO:0000313" key="11">
    <source>
        <dbReference type="Proteomes" id="UP000006057"/>
    </source>
</evidence>
<evidence type="ECO:0000256" key="5">
    <source>
        <dbReference type="PIRSR" id="PIRSR625650-1"/>
    </source>
</evidence>
<accession>I4BL71</accession>
<dbReference type="GO" id="GO:0008609">
    <property type="term" value="F:alkylglycerone-phosphate synthase activity"/>
    <property type="evidence" value="ECO:0007669"/>
    <property type="project" value="InterPro"/>
</dbReference>
<evidence type="ECO:0000313" key="10">
    <source>
        <dbReference type="EMBL" id="AFM18028.1"/>
    </source>
</evidence>
<dbReference type="PROSITE" id="PS51387">
    <property type="entry name" value="FAD_PCMH"/>
    <property type="match status" value="1"/>
</dbReference>
<dbReference type="GO" id="GO:0008610">
    <property type="term" value="P:lipid biosynthetic process"/>
    <property type="evidence" value="ECO:0007669"/>
    <property type="project" value="InterPro"/>
</dbReference>
<dbReference type="eggNOG" id="COG0277">
    <property type="taxonomic scope" value="Bacteria"/>
</dbReference>
<dbReference type="Gene3D" id="3.30.465.10">
    <property type="match status" value="1"/>
</dbReference>
<sequence>MKWNGWGDPAAAKPLSPGIRSLLHQALGIDGDSVAEPDLDQVRLRPSALPPADRNSLGAIVGAGHIAVEDRARLLRAGGKSTLDLLRRKDFGVQDAPDAVLLPADEDQIAKVLAYCADHSIAIVPFGGGTSVVGGLDPLRGDFKAVVSLDLRRLDRLHHLDEISWEAELGAGVTGPDAERLLAARGFSLGHFPQSFRFATLGGFAATRSSGQDSAGYGRFNDMVRGLRAVTPVGILDAGRAPESAAGPDLRQLLIGSEGVFGVITRVRLRVHPVPEVTRYEAWSFPDFSTGADALRAVVQTGTGPTVLRLSDEAETGVNLATTESIGEQQITGGCLAITAFEGTEAHVASRHAETRELLEALGGTSLGEGPARAWEHGRFDAPYLRDALLSAGALCETLETATNWSNVAAVKAAVTDALTNALADSGTPALVMCHISHVYPTGASLYFTVVAAQRGNPIEQWRAAKAAASDAMVRSGATITHHHAVGADHRPWMRDEVGDLGVSVLRAVKTALDPTGILNPGKLIP</sequence>
<evidence type="ECO:0000259" key="9">
    <source>
        <dbReference type="PROSITE" id="PS51387"/>
    </source>
</evidence>
<dbReference type="InterPro" id="IPR025650">
    <property type="entry name" value="Alkyl-DHAP_Synthase"/>
</dbReference>
<dbReference type="KEGG" id="mcb:Mycch_3283"/>
<organism evidence="10 11">
    <name type="scientific">Mycolicibacterium chubuense (strain NBB4)</name>
    <name type="common">Mycobacterium chubuense</name>
    <dbReference type="NCBI Taxonomy" id="710421"/>
    <lineage>
        <taxon>Bacteria</taxon>
        <taxon>Bacillati</taxon>
        <taxon>Actinomycetota</taxon>
        <taxon>Actinomycetes</taxon>
        <taxon>Mycobacteriales</taxon>
        <taxon>Mycobacteriaceae</taxon>
        <taxon>Mycolicibacterium</taxon>
    </lineage>
</organism>
<evidence type="ECO:0000256" key="1">
    <source>
        <dbReference type="ARBA" id="ARBA00008000"/>
    </source>
</evidence>
<evidence type="ECO:0000256" key="2">
    <source>
        <dbReference type="ARBA" id="ARBA00022630"/>
    </source>
</evidence>
<evidence type="ECO:0000256" key="7">
    <source>
        <dbReference type="PIRSR" id="PIRSR625650-3"/>
    </source>
</evidence>
<dbReference type="GO" id="GO:0071949">
    <property type="term" value="F:FAD binding"/>
    <property type="evidence" value="ECO:0007669"/>
    <property type="project" value="InterPro"/>
</dbReference>
<dbReference type="InterPro" id="IPR004113">
    <property type="entry name" value="FAD-bd_oxidored_4_C"/>
</dbReference>
<feature type="binding site" evidence="7">
    <location>
        <begin position="207"/>
        <end position="210"/>
    </location>
    <ligand>
        <name>FAD</name>
        <dbReference type="ChEBI" id="CHEBI:57692"/>
    </ligand>
</feature>
<dbReference type="Gene3D" id="3.30.70.3450">
    <property type="match status" value="1"/>
</dbReference>
<dbReference type="Gene3D" id="1.10.45.10">
    <property type="entry name" value="Vanillyl-alcohol Oxidase, Chain A, domain 4"/>
    <property type="match status" value="1"/>
</dbReference>
<dbReference type="Gene3D" id="3.30.43.10">
    <property type="entry name" value="Uridine Diphospho-n-acetylenolpyruvylglucosamine Reductase, domain 2"/>
    <property type="match status" value="1"/>
</dbReference>
<dbReference type="STRING" id="710421.Mycch_3283"/>
<dbReference type="EMBL" id="CP003053">
    <property type="protein sequence ID" value="AFM18028.1"/>
    <property type="molecule type" value="Genomic_DNA"/>
</dbReference>
<dbReference type="InterPro" id="IPR016169">
    <property type="entry name" value="FAD-bd_PCMH_sub2"/>
</dbReference>
<evidence type="ECO:0000256" key="6">
    <source>
        <dbReference type="PIRSR" id="PIRSR625650-2"/>
    </source>
</evidence>
<evidence type="ECO:0000256" key="4">
    <source>
        <dbReference type="ARBA" id="ARBA00023002"/>
    </source>
</evidence>
<dbReference type="InterPro" id="IPR016171">
    <property type="entry name" value="Vanillyl_alc_oxidase_C-sub2"/>
</dbReference>
<dbReference type="Pfam" id="PF01565">
    <property type="entry name" value="FAD_binding_4"/>
    <property type="match status" value="1"/>
</dbReference>
<dbReference type="OrthoDB" id="9811557at2"/>
<keyword evidence="11" id="KW-1185">Reference proteome</keyword>
<dbReference type="AlphaFoldDB" id="I4BL71"/>
<dbReference type="Proteomes" id="UP000006057">
    <property type="component" value="Chromosome"/>
</dbReference>
<dbReference type="InterPro" id="IPR036318">
    <property type="entry name" value="FAD-bd_PCMH-like_sf"/>
</dbReference>
<dbReference type="Gene3D" id="3.30.300.330">
    <property type="match status" value="1"/>
</dbReference>
<gene>
    <name evidence="10" type="ordered locus">Mycch_3283</name>
</gene>
<feature type="binding site" evidence="7">
    <location>
        <begin position="258"/>
        <end position="264"/>
    </location>
    <ligand>
        <name>FAD</name>
        <dbReference type="ChEBI" id="CHEBI:57692"/>
    </ligand>
</feature>
<feature type="site" description="Important for enzyme activity" evidence="8">
    <location>
        <position position="309"/>
    </location>
</feature>
<dbReference type="PANTHER" id="PTHR46568:SF1">
    <property type="entry name" value="ALKYLDIHYDROXYACETONEPHOSPHATE SYNTHASE, PEROXISOMAL"/>
    <property type="match status" value="1"/>
</dbReference>
<proteinExistence type="inferred from homology"/>
<dbReference type="PATRIC" id="fig|710421.3.peg.3280"/>
<evidence type="ECO:0000256" key="3">
    <source>
        <dbReference type="ARBA" id="ARBA00022827"/>
    </source>
</evidence>
<dbReference type="InterPro" id="IPR016164">
    <property type="entry name" value="FAD-linked_Oxase-like_C"/>
</dbReference>
<evidence type="ECO:0000256" key="8">
    <source>
        <dbReference type="PIRSR" id="PIRSR625650-4"/>
    </source>
</evidence>
<dbReference type="SUPFAM" id="SSF55103">
    <property type="entry name" value="FAD-linked oxidases, C-terminal domain"/>
    <property type="match status" value="1"/>
</dbReference>
<dbReference type="GO" id="GO:0016491">
    <property type="term" value="F:oxidoreductase activity"/>
    <property type="evidence" value="ECO:0007669"/>
    <property type="project" value="UniProtKB-KW"/>
</dbReference>
<feature type="active site" description="Proton donor/acceptor" evidence="5">
    <location>
        <position position="447"/>
    </location>
</feature>
<dbReference type="Pfam" id="PF02913">
    <property type="entry name" value="FAD-oxidase_C"/>
    <property type="match status" value="1"/>
</dbReference>
<feature type="domain" description="FAD-binding PCMH-type" evidence="9">
    <location>
        <begin position="93"/>
        <end position="274"/>
    </location>
</feature>
<dbReference type="HOGENOM" id="CLU_017779_2_0_11"/>
<comment type="similarity">
    <text evidence="1">Belongs to the FAD-binding oxidoreductase/transferase type 4 family.</text>
</comment>
<feature type="binding site" evidence="7">
    <location>
        <begin position="125"/>
        <end position="131"/>
    </location>
    <ligand>
        <name>FAD</name>
        <dbReference type="ChEBI" id="CHEBI:57692"/>
    </ligand>
</feature>
<name>I4BL71_MYCCN</name>
<keyword evidence="3 7" id="KW-0274">FAD</keyword>
<feature type="binding site" evidence="6">
    <location>
        <position position="386"/>
    </location>
    <ligand>
        <name>substrate</name>
    </ligand>
</feature>
<dbReference type="SUPFAM" id="SSF56176">
    <property type="entry name" value="FAD-binding/transporter-associated domain-like"/>
    <property type="match status" value="1"/>
</dbReference>
<keyword evidence="2" id="KW-0285">Flavoprotein</keyword>
<dbReference type="RefSeq" id="WP_014816504.1">
    <property type="nucleotide sequence ID" value="NC_018027.1"/>
</dbReference>
<comment type="cofactor">
    <cofactor evidence="7">
        <name>FAD</name>
        <dbReference type="ChEBI" id="CHEBI:57692"/>
    </cofactor>
</comment>
<protein>
    <submittedName>
        <fullName evidence="10">FAD/FMN-dependent dehydrogenase</fullName>
    </submittedName>
</protein>
<dbReference type="InterPro" id="IPR016166">
    <property type="entry name" value="FAD-bd_PCMH"/>
</dbReference>